<reference evidence="1 2" key="1">
    <citation type="submission" date="2018-06" db="EMBL/GenBank/DDBJ databases">
        <authorList>
            <consortium name="Pathogen Informatics"/>
            <person name="Doyle S."/>
        </authorList>
    </citation>
    <scope>NUCLEOTIDE SEQUENCE [LARGE SCALE GENOMIC DNA]</scope>
    <source>
        <strain evidence="1 2">NCTC13645</strain>
    </source>
</reference>
<evidence type="ECO:0000313" key="1">
    <source>
        <dbReference type="EMBL" id="SUP52826.1"/>
    </source>
</evidence>
<proteinExistence type="predicted"/>
<dbReference type="EMBL" id="UHIV01000001">
    <property type="protein sequence ID" value="SUP52826.1"/>
    <property type="molecule type" value="Genomic_DNA"/>
</dbReference>
<name>A0A285PKU3_WEIVI</name>
<accession>A0A285PKU3</accession>
<sequence length="102" mass="11697">MAFGAFGLREWIEKLRQFDGLKLQICLYLSKSDFEKDNCCHLVVVKMSLYLPYRMLPELMHLDADESNDLSMIPMRSAMLTKNDNNTGLRKKPALSVLSALI</sequence>
<protein>
    <submittedName>
        <fullName evidence="1">Uncharacterized protein</fullName>
    </submittedName>
</protein>
<dbReference type="Proteomes" id="UP000254621">
    <property type="component" value="Unassembled WGS sequence"/>
</dbReference>
<evidence type="ECO:0000313" key="2">
    <source>
        <dbReference type="Proteomes" id="UP000254621"/>
    </source>
</evidence>
<gene>
    <name evidence="1" type="ORF">NCTC13645_00729</name>
</gene>
<organism evidence="1 2">
    <name type="scientific">Weissella viridescens</name>
    <name type="common">Lactobacillus viridescens</name>
    <dbReference type="NCBI Taxonomy" id="1629"/>
    <lineage>
        <taxon>Bacteria</taxon>
        <taxon>Bacillati</taxon>
        <taxon>Bacillota</taxon>
        <taxon>Bacilli</taxon>
        <taxon>Lactobacillales</taxon>
        <taxon>Lactobacillaceae</taxon>
        <taxon>Weissella</taxon>
    </lineage>
</organism>
<dbReference type="AlphaFoldDB" id="A0A285PKU3"/>